<reference evidence="1 2" key="1">
    <citation type="submission" date="2015-01" db="EMBL/GenBank/DDBJ databases">
        <title>Lifestyle Evolution in Cyanobacterial Symbionts of Sponges.</title>
        <authorList>
            <person name="Burgsdorf I."/>
            <person name="Slaby B.M."/>
            <person name="Handley K.M."/>
            <person name="Haber M."/>
            <person name="Blom J."/>
            <person name="Marshall C.W."/>
            <person name="Gilbert J.A."/>
            <person name="Hentschel U."/>
            <person name="Steindler L."/>
        </authorList>
    </citation>
    <scope>NUCLEOTIDE SEQUENCE [LARGE SCALE GENOMIC DNA]</scope>
    <source>
        <strain evidence="1">142</strain>
    </source>
</reference>
<gene>
    <name evidence="1" type="ORF">TH68_05635</name>
</gene>
<dbReference type="AlphaFoldDB" id="A0A6N3X0A2"/>
<dbReference type="EMBL" id="JXUO01000186">
    <property type="protein sequence ID" value="KKZ14132.1"/>
    <property type="molecule type" value="Genomic_DNA"/>
</dbReference>
<dbReference type="Proteomes" id="UP000035054">
    <property type="component" value="Unassembled WGS sequence"/>
</dbReference>
<proteinExistence type="predicted"/>
<evidence type="ECO:0000313" key="1">
    <source>
        <dbReference type="EMBL" id="KKZ14132.1"/>
    </source>
</evidence>
<accession>A0A6N3X0A2</accession>
<organism evidence="1 2">
    <name type="scientific">Candidatus Synechococcus spongiarum 142</name>
    <dbReference type="NCBI Taxonomy" id="1608213"/>
    <lineage>
        <taxon>Bacteria</taxon>
        <taxon>Bacillati</taxon>
        <taxon>Cyanobacteriota</taxon>
        <taxon>Cyanophyceae</taxon>
        <taxon>Synechococcales</taxon>
        <taxon>Synechococcaceae</taxon>
        <taxon>Synechococcus</taxon>
    </lineage>
</organism>
<comment type="caution">
    <text evidence="1">The sequence shown here is derived from an EMBL/GenBank/DDBJ whole genome shotgun (WGS) entry which is preliminary data.</text>
</comment>
<protein>
    <submittedName>
        <fullName evidence="1">Uncharacterized protein</fullName>
    </submittedName>
</protein>
<name>A0A6N3X0A2_9SYNE</name>
<sequence>MSGATLTEDFLDAMDRHWQDAELLYRKQRLANADHLYGLSAECGLKALLKQDGNIIEGRIRRHINKLWEECGSLAGGRAEATSDFNPKANPFHDWRIDGRYAHRREIKGEQLQRHRLGAEQVSIMIERRKGMP</sequence>
<evidence type="ECO:0000313" key="2">
    <source>
        <dbReference type="Proteomes" id="UP000035054"/>
    </source>
</evidence>